<name>A0A3A1NPL6_9FLAO</name>
<dbReference type="PROSITE" id="PS50910">
    <property type="entry name" value="HEPN"/>
    <property type="match status" value="1"/>
</dbReference>
<dbReference type="Gene3D" id="1.20.120.330">
    <property type="entry name" value="Nucleotidyltransferases domain 2"/>
    <property type="match status" value="1"/>
</dbReference>
<dbReference type="InterPro" id="IPR007842">
    <property type="entry name" value="HEPN_dom"/>
</dbReference>
<proteinExistence type="predicted"/>
<dbReference type="EMBL" id="QXFI01000011">
    <property type="protein sequence ID" value="RIV46392.1"/>
    <property type="molecule type" value="Genomic_DNA"/>
</dbReference>
<reference evidence="2 3" key="1">
    <citation type="submission" date="2018-08" db="EMBL/GenBank/DDBJ databases">
        <title>Proposal of Muricauda 72 sp.nov. and Muricauda NH166 sp.nov., isolated from seawater.</title>
        <authorList>
            <person name="Cheng H."/>
            <person name="Wu Y.-H."/>
            <person name="Guo L.-L."/>
            <person name="Xu X.-W."/>
        </authorList>
    </citation>
    <scope>NUCLEOTIDE SEQUENCE [LARGE SCALE GENOMIC DNA]</scope>
    <source>
        <strain evidence="2 3">72</strain>
    </source>
</reference>
<comment type="caution">
    <text evidence="2">The sequence shown here is derived from an EMBL/GenBank/DDBJ whole genome shotgun (WGS) entry which is preliminary data.</text>
</comment>
<sequence>MKFTLKLRHMDSLAHRKKQLDPQIQGLLSDIIKVIPNVVRVFLNKGHEKKNTFRFRWNIIIDAPKNDINNKFLPVVQGLFFHHQDHFHNLFSHDYAKTELANGNLFFINHCLTEHLIFGNRGIGFPWNQHEDLTNKKVQKNIEEDFRTSMESCLAFQKGFKFFISHNNFSQAAFMAHQGFELGYRVLEGLLCGKVKICHKIEVHQKFLERNIHRTKGMFNLEDNKEMELLELLDRAYSSSRYENSFHIERGQLDILEQKLECFLDEIKQLFEKELELLQTYNTSGKKISVEPQNIEAPNLLDTIRQLSKENFAMMRPANRRTKKGYYLNHVYVHSHFSLFYTLRSTLNVCILALDDQCDMTLDIKNIKEDVKTVLEFAKNLVPLEEGNFLDEMRELMLSDKETAT</sequence>
<organism evidence="2 3">
    <name type="scientific">Flagellimonas pelagia</name>
    <dbReference type="NCBI Taxonomy" id="2306998"/>
    <lineage>
        <taxon>Bacteria</taxon>
        <taxon>Pseudomonadati</taxon>
        <taxon>Bacteroidota</taxon>
        <taxon>Flavobacteriia</taxon>
        <taxon>Flavobacteriales</taxon>
        <taxon>Flavobacteriaceae</taxon>
        <taxon>Flagellimonas</taxon>
    </lineage>
</organism>
<gene>
    <name evidence="2" type="ORF">D2V05_03310</name>
</gene>
<evidence type="ECO:0000313" key="2">
    <source>
        <dbReference type="EMBL" id="RIV46392.1"/>
    </source>
</evidence>
<dbReference type="SUPFAM" id="SSF81593">
    <property type="entry name" value="Nucleotidyltransferase substrate binding subunit/domain"/>
    <property type="match status" value="1"/>
</dbReference>
<dbReference type="Proteomes" id="UP000266691">
    <property type="component" value="Unassembled WGS sequence"/>
</dbReference>
<accession>A0A3A1NPL6</accession>
<feature type="domain" description="HEPN" evidence="1">
    <location>
        <begin position="150"/>
        <end position="270"/>
    </location>
</feature>
<evidence type="ECO:0000259" key="1">
    <source>
        <dbReference type="PROSITE" id="PS50910"/>
    </source>
</evidence>
<evidence type="ECO:0000313" key="3">
    <source>
        <dbReference type="Proteomes" id="UP000266691"/>
    </source>
</evidence>
<protein>
    <recommendedName>
        <fullName evidence="1">HEPN domain-containing protein</fullName>
    </recommendedName>
</protein>
<dbReference type="AlphaFoldDB" id="A0A3A1NPL6"/>